<evidence type="ECO:0000313" key="6">
    <source>
        <dbReference type="EMBL" id="PTM57933.1"/>
    </source>
</evidence>
<dbReference type="PANTHER" id="PTHR43537:SF24">
    <property type="entry name" value="GLUCONATE OPERON TRANSCRIPTIONAL REPRESSOR"/>
    <property type="match status" value="1"/>
</dbReference>
<feature type="coiled-coil region" evidence="4">
    <location>
        <begin position="98"/>
        <end position="125"/>
    </location>
</feature>
<sequence length="222" mass="25640">MHSKRQSAGDVAYHAIKRKIIEWDYQPNQPLNEEMLTSDLAISRTPLRQALHRLELEGLIFRHSNGRITVAAITVDEAEEVFKVREVLEGLVAKEAAQHITAEQIEELEEKLSLMERAAQKGHSQKLIQSGSEFHQLLYTVAQNQTAIRFLEQLNSRIERYRRLGGYLNPDYPHQLPVQEHRAIFDAVQKRDAQAAEMAMRAHIRRSLESVEETLRGYLQPR</sequence>
<keyword evidence="7" id="KW-1185">Reference proteome</keyword>
<dbReference type="InterPro" id="IPR000524">
    <property type="entry name" value="Tscrpt_reg_HTH_GntR"/>
</dbReference>
<organism evidence="6 7">
    <name type="scientific">Desmospora activa DSM 45169</name>
    <dbReference type="NCBI Taxonomy" id="1121389"/>
    <lineage>
        <taxon>Bacteria</taxon>
        <taxon>Bacillati</taxon>
        <taxon>Bacillota</taxon>
        <taxon>Bacilli</taxon>
        <taxon>Bacillales</taxon>
        <taxon>Thermoactinomycetaceae</taxon>
        <taxon>Desmospora</taxon>
    </lineage>
</organism>
<dbReference type="GO" id="GO:0003700">
    <property type="term" value="F:DNA-binding transcription factor activity"/>
    <property type="evidence" value="ECO:0007669"/>
    <property type="project" value="InterPro"/>
</dbReference>
<dbReference type="InterPro" id="IPR011711">
    <property type="entry name" value="GntR_C"/>
</dbReference>
<dbReference type="SUPFAM" id="SSF48008">
    <property type="entry name" value="GntR ligand-binding domain-like"/>
    <property type="match status" value="1"/>
</dbReference>
<gene>
    <name evidence="6" type="ORF">C8J48_0502</name>
</gene>
<dbReference type="Proteomes" id="UP000241639">
    <property type="component" value="Unassembled WGS sequence"/>
</dbReference>
<evidence type="ECO:0000259" key="5">
    <source>
        <dbReference type="PROSITE" id="PS50949"/>
    </source>
</evidence>
<accession>A0A2T4Z7S4</accession>
<dbReference type="AlphaFoldDB" id="A0A2T4Z7S4"/>
<dbReference type="GO" id="GO:0003677">
    <property type="term" value="F:DNA binding"/>
    <property type="evidence" value="ECO:0007669"/>
    <property type="project" value="UniProtKB-KW"/>
</dbReference>
<dbReference type="InterPro" id="IPR036388">
    <property type="entry name" value="WH-like_DNA-bd_sf"/>
</dbReference>
<evidence type="ECO:0000256" key="3">
    <source>
        <dbReference type="ARBA" id="ARBA00023163"/>
    </source>
</evidence>
<keyword evidence="1" id="KW-0805">Transcription regulation</keyword>
<dbReference type="EMBL" id="PZZP01000001">
    <property type="protein sequence ID" value="PTM57933.1"/>
    <property type="molecule type" value="Genomic_DNA"/>
</dbReference>
<keyword evidence="4" id="KW-0175">Coiled coil</keyword>
<evidence type="ECO:0000313" key="7">
    <source>
        <dbReference type="Proteomes" id="UP000241639"/>
    </source>
</evidence>
<keyword evidence="2" id="KW-0238">DNA-binding</keyword>
<feature type="domain" description="HTH gntR-type" evidence="5">
    <location>
        <begin position="6"/>
        <end position="73"/>
    </location>
</feature>
<protein>
    <submittedName>
        <fullName evidence="6">GntR family transcriptional regulator</fullName>
    </submittedName>
</protein>
<dbReference type="InterPro" id="IPR036390">
    <property type="entry name" value="WH_DNA-bd_sf"/>
</dbReference>
<evidence type="ECO:0000256" key="4">
    <source>
        <dbReference type="SAM" id="Coils"/>
    </source>
</evidence>
<dbReference type="Gene3D" id="1.20.120.530">
    <property type="entry name" value="GntR ligand-binding domain-like"/>
    <property type="match status" value="1"/>
</dbReference>
<dbReference type="Pfam" id="PF07729">
    <property type="entry name" value="FCD"/>
    <property type="match status" value="1"/>
</dbReference>
<evidence type="ECO:0000256" key="2">
    <source>
        <dbReference type="ARBA" id="ARBA00023125"/>
    </source>
</evidence>
<dbReference type="RefSeq" id="WP_107724797.1">
    <property type="nucleotide sequence ID" value="NZ_PZZP01000001.1"/>
</dbReference>
<dbReference type="SUPFAM" id="SSF46785">
    <property type="entry name" value="Winged helix' DNA-binding domain"/>
    <property type="match status" value="1"/>
</dbReference>
<dbReference type="OrthoDB" id="9781630at2"/>
<proteinExistence type="predicted"/>
<dbReference type="InterPro" id="IPR008920">
    <property type="entry name" value="TF_FadR/GntR_C"/>
</dbReference>
<reference evidence="6 7" key="1">
    <citation type="submission" date="2018-04" db="EMBL/GenBank/DDBJ databases">
        <title>Genomic Encyclopedia of Archaeal and Bacterial Type Strains, Phase II (KMG-II): from individual species to whole genera.</title>
        <authorList>
            <person name="Goeker M."/>
        </authorList>
    </citation>
    <scope>NUCLEOTIDE SEQUENCE [LARGE SCALE GENOMIC DNA]</scope>
    <source>
        <strain evidence="6 7">DSM 45169</strain>
    </source>
</reference>
<evidence type="ECO:0000256" key="1">
    <source>
        <dbReference type="ARBA" id="ARBA00023015"/>
    </source>
</evidence>
<dbReference type="PROSITE" id="PS50949">
    <property type="entry name" value="HTH_GNTR"/>
    <property type="match status" value="1"/>
</dbReference>
<name>A0A2T4Z7S4_9BACL</name>
<dbReference type="Gene3D" id="1.10.10.10">
    <property type="entry name" value="Winged helix-like DNA-binding domain superfamily/Winged helix DNA-binding domain"/>
    <property type="match status" value="1"/>
</dbReference>
<dbReference type="SMART" id="SM00895">
    <property type="entry name" value="FCD"/>
    <property type="match status" value="1"/>
</dbReference>
<dbReference type="PANTHER" id="PTHR43537">
    <property type="entry name" value="TRANSCRIPTIONAL REGULATOR, GNTR FAMILY"/>
    <property type="match status" value="1"/>
</dbReference>
<keyword evidence="3" id="KW-0804">Transcription</keyword>
<comment type="caution">
    <text evidence="6">The sequence shown here is derived from an EMBL/GenBank/DDBJ whole genome shotgun (WGS) entry which is preliminary data.</text>
</comment>
<dbReference type="SMART" id="SM00345">
    <property type="entry name" value="HTH_GNTR"/>
    <property type="match status" value="1"/>
</dbReference>
<dbReference type="Pfam" id="PF00392">
    <property type="entry name" value="GntR"/>
    <property type="match status" value="1"/>
</dbReference>